<organism evidence="2 3">
    <name type="scientific">Saguinus oedipus</name>
    <name type="common">Cotton-top tamarin</name>
    <name type="synonym">Oedipomidas oedipus</name>
    <dbReference type="NCBI Taxonomy" id="9490"/>
    <lineage>
        <taxon>Eukaryota</taxon>
        <taxon>Metazoa</taxon>
        <taxon>Chordata</taxon>
        <taxon>Craniata</taxon>
        <taxon>Vertebrata</taxon>
        <taxon>Euteleostomi</taxon>
        <taxon>Mammalia</taxon>
        <taxon>Eutheria</taxon>
        <taxon>Euarchontoglires</taxon>
        <taxon>Primates</taxon>
        <taxon>Haplorrhini</taxon>
        <taxon>Platyrrhini</taxon>
        <taxon>Cebidae</taxon>
        <taxon>Callitrichinae</taxon>
        <taxon>Saguinus</taxon>
    </lineage>
</organism>
<accession>A0ABQ9VHL6</accession>
<gene>
    <name evidence="2" type="ORF">P7K49_013293</name>
</gene>
<keyword evidence="3" id="KW-1185">Reference proteome</keyword>
<feature type="region of interest" description="Disordered" evidence="1">
    <location>
        <begin position="27"/>
        <end position="46"/>
    </location>
</feature>
<sequence length="80" mass="8419">MRTCTAFSQPFSLTLLQAEEGLSSNAWSVDEKGSPGVEAGKGGDASGSVQAESVTRLALLGEFFLQLEKQFGDVGAHLEE</sequence>
<name>A0ABQ9VHL6_SAGOE</name>
<reference evidence="2 3" key="1">
    <citation type="submission" date="2023-05" db="EMBL/GenBank/DDBJ databases">
        <title>B98-5 Cell Line De Novo Hybrid Assembly: An Optical Mapping Approach.</title>
        <authorList>
            <person name="Kananen K."/>
            <person name="Auerbach J.A."/>
            <person name="Kautto E."/>
            <person name="Blachly J.S."/>
        </authorList>
    </citation>
    <scope>NUCLEOTIDE SEQUENCE [LARGE SCALE GENOMIC DNA]</scope>
    <source>
        <strain evidence="2">B95-8</strain>
        <tissue evidence="2">Cell line</tissue>
    </source>
</reference>
<evidence type="ECO:0000256" key="1">
    <source>
        <dbReference type="SAM" id="MobiDB-lite"/>
    </source>
</evidence>
<evidence type="ECO:0000313" key="3">
    <source>
        <dbReference type="Proteomes" id="UP001266305"/>
    </source>
</evidence>
<dbReference type="EMBL" id="JASSZA010000006">
    <property type="protein sequence ID" value="KAK2108128.1"/>
    <property type="molecule type" value="Genomic_DNA"/>
</dbReference>
<evidence type="ECO:0000313" key="2">
    <source>
        <dbReference type="EMBL" id="KAK2108128.1"/>
    </source>
</evidence>
<dbReference type="Proteomes" id="UP001266305">
    <property type="component" value="Unassembled WGS sequence"/>
</dbReference>
<proteinExistence type="predicted"/>
<protein>
    <submittedName>
        <fullName evidence="2">Uncharacterized protein</fullName>
    </submittedName>
</protein>
<comment type="caution">
    <text evidence="2">The sequence shown here is derived from an EMBL/GenBank/DDBJ whole genome shotgun (WGS) entry which is preliminary data.</text>
</comment>